<accession>A0A2R5GX91</accession>
<feature type="region of interest" description="Disordered" evidence="1">
    <location>
        <begin position="244"/>
        <end position="317"/>
    </location>
</feature>
<dbReference type="AlphaFoldDB" id="A0A2R5GX91"/>
<name>A0A2R5GX91_9STRA</name>
<feature type="compositionally biased region" description="Basic and acidic residues" evidence="1">
    <location>
        <begin position="272"/>
        <end position="287"/>
    </location>
</feature>
<evidence type="ECO:0000313" key="2">
    <source>
        <dbReference type="EMBL" id="GBG34398.1"/>
    </source>
</evidence>
<feature type="compositionally biased region" description="Low complexity" evidence="1">
    <location>
        <begin position="244"/>
        <end position="261"/>
    </location>
</feature>
<proteinExistence type="predicted"/>
<gene>
    <name evidence="2" type="ORF">FCC1311_106222</name>
</gene>
<dbReference type="Proteomes" id="UP000241890">
    <property type="component" value="Unassembled WGS sequence"/>
</dbReference>
<dbReference type="EMBL" id="BEYU01000192">
    <property type="protein sequence ID" value="GBG34398.1"/>
    <property type="molecule type" value="Genomic_DNA"/>
</dbReference>
<organism evidence="2 3">
    <name type="scientific">Hondaea fermentalgiana</name>
    <dbReference type="NCBI Taxonomy" id="2315210"/>
    <lineage>
        <taxon>Eukaryota</taxon>
        <taxon>Sar</taxon>
        <taxon>Stramenopiles</taxon>
        <taxon>Bigyra</taxon>
        <taxon>Labyrinthulomycetes</taxon>
        <taxon>Thraustochytrida</taxon>
        <taxon>Thraustochytriidae</taxon>
        <taxon>Hondaea</taxon>
    </lineage>
</organism>
<evidence type="ECO:0000313" key="3">
    <source>
        <dbReference type="Proteomes" id="UP000241890"/>
    </source>
</evidence>
<dbReference type="InParanoid" id="A0A2R5GX91"/>
<reference evidence="2 3" key="1">
    <citation type="submission" date="2017-12" db="EMBL/GenBank/DDBJ databases">
        <title>Sequencing, de novo assembly and annotation of complete genome of a new Thraustochytrid species, strain FCC1311.</title>
        <authorList>
            <person name="Sedici K."/>
            <person name="Godart F."/>
            <person name="Aiese Cigliano R."/>
            <person name="Sanseverino W."/>
            <person name="Barakat M."/>
            <person name="Ortet P."/>
            <person name="Marechal E."/>
            <person name="Cagnac O."/>
            <person name="Amato A."/>
        </authorList>
    </citation>
    <scope>NUCLEOTIDE SEQUENCE [LARGE SCALE GENOMIC DNA]</scope>
</reference>
<protein>
    <submittedName>
        <fullName evidence="2">Uncharacterized protein</fullName>
    </submittedName>
</protein>
<keyword evidence="3" id="KW-1185">Reference proteome</keyword>
<sequence length="317" mass="36337">MGLDCDLALAALSRSFDPAPRESLEAILARFHTTDEYHLSCHTDLKDFFFHTLVAANFHAQEDERLKVEFINTIYIMSNAKIDAAWVDTEEEEPNEVFPYVTIFEQVYNVLAAALILVIRYTNKQFKDANVPEFQPSLLSAKLVVRALEFLTKYNECADDGQWLDRILDRMVRYPFFHWVKDELAQPSQGITRLENMLAQIKRKEYVAKLVNAFSTSRFFEQMYAADPRTKAIMDRCDILKAPKASTTAQSAPAATSAQPAEKLAEGTAGPHGDEAGKQRQRSEPTRTSKRLCKQRQRSEPTRTSKRLRNERHRSKQ</sequence>
<feature type="compositionally biased region" description="Basic residues" evidence="1">
    <location>
        <begin position="304"/>
        <end position="317"/>
    </location>
</feature>
<comment type="caution">
    <text evidence="2">The sequence shown here is derived from an EMBL/GenBank/DDBJ whole genome shotgun (WGS) entry which is preliminary data.</text>
</comment>
<evidence type="ECO:0000256" key="1">
    <source>
        <dbReference type="SAM" id="MobiDB-lite"/>
    </source>
</evidence>